<reference evidence="8" key="1">
    <citation type="submission" date="2023-03" db="EMBL/GenBank/DDBJ databases">
        <title>Massive genome expansion in bonnet fungi (Mycena s.s.) driven by repeated elements and novel gene families across ecological guilds.</title>
        <authorList>
            <consortium name="Lawrence Berkeley National Laboratory"/>
            <person name="Harder C.B."/>
            <person name="Miyauchi S."/>
            <person name="Viragh M."/>
            <person name="Kuo A."/>
            <person name="Thoen E."/>
            <person name="Andreopoulos B."/>
            <person name="Lu D."/>
            <person name="Skrede I."/>
            <person name="Drula E."/>
            <person name="Henrissat B."/>
            <person name="Morin E."/>
            <person name="Kohler A."/>
            <person name="Barry K."/>
            <person name="LaButti K."/>
            <person name="Morin E."/>
            <person name="Salamov A."/>
            <person name="Lipzen A."/>
            <person name="Mereny Z."/>
            <person name="Hegedus B."/>
            <person name="Baldrian P."/>
            <person name="Stursova M."/>
            <person name="Weitz H."/>
            <person name="Taylor A."/>
            <person name="Grigoriev I.V."/>
            <person name="Nagy L.G."/>
            <person name="Martin F."/>
            <person name="Kauserud H."/>
        </authorList>
    </citation>
    <scope>NUCLEOTIDE SEQUENCE</scope>
    <source>
        <strain evidence="8">CBHHK002</strain>
    </source>
</reference>
<dbReference type="Pfam" id="PF11754">
    <property type="entry name" value="Velvet"/>
    <property type="match status" value="2"/>
</dbReference>
<comment type="caution">
    <text evidence="8">The sequence shown here is derived from an EMBL/GenBank/DDBJ whole genome shotgun (WGS) entry which is preliminary data.</text>
</comment>
<dbReference type="PANTHER" id="PTHR33572:SF18">
    <property type="entry name" value="SPORE DEVELOPMENT REGULATOR VOSA"/>
    <property type="match status" value="1"/>
</dbReference>
<evidence type="ECO:0000256" key="5">
    <source>
        <dbReference type="ARBA" id="ARBA00023242"/>
    </source>
</evidence>
<name>A0AAD7EYK6_9AGAR</name>
<feature type="region of interest" description="Disordered" evidence="6">
    <location>
        <begin position="195"/>
        <end position="247"/>
    </location>
</feature>
<evidence type="ECO:0000256" key="6">
    <source>
        <dbReference type="SAM" id="MobiDB-lite"/>
    </source>
</evidence>
<dbReference type="EMBL" id="JARIHO010000010">
    <property type="protein sequence ID" value="KAJ7354600.1"/>
    <property type="molecule type" value="Genomic_DNA"/>
</dbReference>
<keyword evidence="5" id="KW-0539">Nucleus</keyword>
<dbReference type="AlphaFoldDB" id="A0AAD7EYK6"/>
<evidence type="ECO:0000256" key="2">
    <source>
        <dbReference type="ARBA" id="ARBA00022969"/>
    </source>
</evidence>
<evidence type="ECO:0000313" key="8">
    <source>
        <dbReference type="EMBL" id="KAJ7354600.1"/>
    </source>
</evidence>
<dbReference type="PANTHER" id="PTHR33572">
    <property type="entry name" value="SPORE DEVELOPMENT REGULATOR VOSA"/>
    <property type="match status" value="1"/>
</dbReference>
<sequence>MGSVRRLSVPRRSPANLRHELLIRQMPVEARASAKGTHERRTLDPLPAVELKFYEPAEGDAEEKIVEVPLDQLTGHALFAELVDAESNAKIEYLPDGKTEALCGLAMSSLFRIPDEDERPAFFFAFPELGVRATGKFKFRFSLSLFSSAGCSTQMAVYSDPFKVVTAASYGGVHNATPLTEALNKFGGARARIRKKATGANPRNRTDVCESPSTTFVPSTSRTSARAPRSTKRGRTRRSECSPRRLLPPVYAPQPRHLLLSSRGALAAHLMRTAESGGSSASACPEVAGPFEFQHSVLPLDLNTFAPDAVVPGETWAAAQPGAFDFLADWFSDGMVPVILDDEMLVDG</sequence>
<evidence type="ECO:0000256" key="3">
    <source>
        <dbReference type="ARBA" id="ARBA00023015"/>
    </source>
</evidence>
<organism evidence="8 9">
    <name type="scientific">Mycena albidolilacea</name>
    <dbReference type="NCBI Taxonomy" id="1033008"/>
    <lineage>
        <taxon>Eukaryota</taxon>
        <taxon>Fungi</taxon>
        <taxon>Dikarya</taxon>
        <taxon>Basidiomycota</taxon>
        <taxon>Agaricomycotina</taxon>
        <taxon>Agaricomycetes</taxon>
        <taxon>Agaricomycetidae</taxon>
        <taxon>Agaricales</taxon>
        <taxon>Marasmiineae</taxon>
        <taxon>Mycenaceae</taxon>
        <taxon>Mycena</taxon>
    </lineage>
</organism>
<evidence type="ECO:0000256" key="4">
    <source>
        <dbReference type="ARBA" id="ARBA00023163"/>
    </source>
</evidence>
<evidence type="ECO:0000259" key="7">
    <source>
        <dbReference type="PROSITE" id="PS51821"/>
    </source>
</evidence>
<dbReference type="GO" id="GO:0005634">
    <property type="term" value="C:nucleus"/>
    <property type="evidence" value="ECO:0007669"/>
    <property type="project" value="UniProtKB-SubCell"/>
</dbReference>
<evidence type="ECO:0000256" key="1">
    <source>
        <dbReference type="ARBA" id="ARBA00004123"/>
    </source>
</evidence>
<keyword evidence="9" id="KW-1185">Reference proteome</keyword>
<comment type="subcellular location">
    <subcellularLocation>
        <location evidence="1">Nucleus</location>
    </subcellularLocation>
</comment>
<dbReference type="InterPro" id="IPR038491">
    <property type="entry name" value="Velvet_dom_sf"/>
</dbReference>
<feature type="compositionally biased region" description="Low complexity" evidence="6">
    <location>
        <begin position="218"/>
        <end position="228"/>
    </location>
</feature>
<keyword evidence="2" id="KW-0749">Sporulation</keyword>
<dbReference type="InterPro" id="IPR021740">
    <property type="entry name" value="Velvet"/>
</dbReference>
<dbReference type="GO" id="GO:0030435">
    <property type="term" value="P:sporulation resulting in formation of a cellular spore"/>
    <property type="evidence" value="ECO:0007669"/>
    <property type="project" value="UniProtKB-KW"/>
</dbReference>
<feature type="domain" description="Velvet" evidence="7">
    <location>
        <begin position="14"/>
        <end position="194"/>
    </location>
</feature>
<evidence type="ECO:0000313" key="9">
    <source>
        <dbReference type="Proteomes" id="UP001218218"/>
    </source>
</evidence>
<keyword evidence="3" id="KW-0805">Transcription regulation</keyword>
<keyword evidence="4" id="KW-0804">Transcription</keyword>
<protein>
    <submittedName>
        <fullName evidence="8">Velvet factor-domain-containing protein</fullName>
    </submittedName>
</protein>
<dbReference type="Gene3D" id="2.60.40.3960">
    <property type="entry name" value="Velvet domain"/>
    <property type="match status" value="1"/>
</dbReference>
<dbReference type="PROSITE" id="PS51821">
    <property type="entry name" value="VELVET"/>
    <property type="match status" value="1"/>
</dbReference>
<proteinExistence type="predicted"/>
<accession>A0AAD7EYK6</accession>
<dbReference type="InterPro" id="IPR037525">
    <property type="entry name" value="Velvet_dom"/>
</dbReference>
<gene>
    <name evidence="8" type="ORF">DFH08DRAFT_47922</name>
</gene>
<dbReference type="Proteomes" id="UP001218218">
    <property type="component" value="Unassembled WGS sequence"/>
</dbReference>